<sequence length="402" mass="46397">MGIKGGVFSAVTNNALFIVNEDLLRGDIVRVYIDGTAVLYTWLAKWKNDRDQLRDDENDLISKLAVHYHEKLTGEIKKHAKKITSMLLNCECVVFSLAFDDRSRRPPNKEHRKNSIDIQPQVNSYIKYLEEDEEDVFGIYSIGLLPEDENEAGHGCCGENDLKIVTAIYNDDETRYHVIYSNDSDYFAFDYKQDQRLFFCSPRTEKVLYDLSHISVEFDYTLVPVAAIAGCDYGTPTILGKDKSELGKSLKELFGTSTSFSKLAAFNKMIHNHLEEIYRVGLDAVFNKDYFGGGNHCCEVDVLKEFVLYLDALYCYYADLQPFTTSSKYFNWKICRGDAYKCLLIYMYCSCSLRHDRSQMFAVMDRLFPPVYTHHYKVTSVLSGGEETNRCTWYVKEKLRRP</sequence>
<keyword evidence="1" id="KW-0378">Hydrolase</keyword>
<name>A0A6G9HE77_9VIRU</name>
<protein>
    <submittedName>
        <fullName evidence="1">Flap endonuclease</fullName>
    </submittedName>
</protein>
<gene>
    <name evidence="1" type="primary">ORF12</name>
</gene>
<reference evidence="1" key="1">
    <citation type="journal article" date="2020" name="MBio">
        <title>A New Family of DNA Viruses Causing Disease in Crustaceans from Diverse Aquatic Biomes.</title>
        <authorList>
            <person name="Subramaniam K."/>
            <person name="Behringer D.C."/>
            <person name="Bojko J."/>
            <person name="Yutin N."/>
            <person name="Clark A.S."/>
            <person name="Bateman K.S."/>
            <person name="van Aerle R."/>
            <person name="Bass D."/>
            <person name="Kerr R.C."/>
            <person name="Koonin E.V."/>
            <person name="Stentiford G.D."/>
            <person name="Waltzek T.B."/>
        </authorList>
    </citation>
    <scope>NUCLEOTIDE SEQUENCE</scope>
</reference>
<proteinExistence type="predicted"/>
<dbReference type="GO" id="GO:0004519">
    <property type="term" value="F:endonuclease activity"/>
    <property type="evidence" value="ECO:0007669"/>
    <property type="project" value="UniProtKB-KW"/>
</dbReference>
<keyword evidence="1" id="KW-0540">Nuclease</keyword>
<dbReference type="EMBL" id="MN604015">
    <property type="protein sequence ID" value="QIQ08521.1"/>
    <property type="molecule type" value="Genomic_DNA"/>
</dbReference>
<accession>A0A6G9HE77</accession>
<evidence type="ECO:0000313" key="1">
    <source>
        <dbReference type="EMBL" id="QIQ08521.1"/>
    </source>
</evidence>
<keyword evidence="1" id="KW-0255">Endonuclease</keyword>
<organism evidence="1">
    <name type="scientific">Carcinus maenas virus 1</name>
    <dbReference type="NCBI Taxonomy" id="2704945"/>
    <lineage>
        <taxon>Viruses</taxon>
    </lineage>
</organism>